<evidence type="ECO:0000256" key="4">
    <source>
        <dbReference type="ARBA" id="ARBA00022618"/>
    </source>
</evidence>
<dbReference type="Gramene" id="RZC58597">
    <property type="protein sequence ID" value="RZC58597"/>
    <property type="gene ID" value="C5167_005894"/>
</dbReference>
<dbReference type="PANTHER" id="PTHR46681:SF1">
    <property type="entry name" value="KINETOCHORE PROTEIN NDC80 HOMOLOG"/>
    <property type="match status" value="1"/>
</dbReference>
<evidence type="ECO:0000256" key="1">
    <source>
        <dbReference type="ARBA" id="ARBA00004584"/>
    </source>
</evidence>
<dbReference type="Proteomes" id="UP000316621">
    <property type="component" value="Chromosome 4"/>
</dbReference>
<dbReference type="AlphaFoldDB" id="A0A4Y7JCQ0"/>
<proteinExistence type="inferred from homology"/>
<dbReference type="GO" id="GO:0008757">
    <property type="term" value="F:S-adenosylmethionine-dependent methyltransferase activity"/>
    <property type="evidence" value="ECO:0007669"/>
    <property type="project" value="InterPro"/>
</dbReference>
<gene>
    <name evidence="13" type="ORF">C5167_005894</name>
</gene>
<dbReference type="EMBL" id="CM010718">
    <property type="protein sequence ID" value="RZC58597.1"/>
    <property type="molecule type" value="Genomic_DNA"/>
</dbReference>
<keyword evidence="4" id="KW-0132">Cell division</keyword>
<evidence type="ECO:0000256" key="6">
    <source>
        <dbReference type="ARBA" id="ARBA00023054"/>
    </source>
</evidence>
<keyword evidence="8" id="KW-0137">Centromere</keyword>
<comment type="similarity">
    <text evidence="2">Belongs to the NDC80/HEC1 family.</text>
</comment>
<feature type="coiled-coil region" evidence="9">
    <location>
        <begin position="197"/>
        <end position="335"/>
    </location>
</feature>
<sequence length="920" mass="103201">MRGTGRRGTTNNPRDSDASFSSMGTTNQRSSSSMGRNPSIQINDKSYQNHALKSINSYLSSHSTSFHLKPPLPSAKDITSTLRFILFRLSFTDSSSSSSVKIEEDVPILLNFLNCPIRINKSVLKNPGIPHSWPSLLAVIHWLVQCCIYNDHIGSTTMTTTTRSLNDNKLLDYTLRSYSHYISGEDDEVDALDDEFIKKLESERMSVENKVKLLLEEITELEKKIESLRWAPSAREVLEKEKSMLEEDIKKFHAIINEYTSRIEIVDNELKVKEKELDAKVEENRRICEENDELKKRIEAQTVNMRDADRMKKELQAIERDITEAEVERSAWEEKAWDLDSQISHKFKELENLPIDCNQAIRRLKLGNEYQYLLNPEGSTPTDVLGIDYKTLKVALNALSEDIKKSSVAKFEELIFLQQQSTENAAKLEAKRNHLVELQSKIDMLESHLSLMRKESEDFTSKCAVEAKRMSEEVERERHNVEMMEREAEEFVKISKTKLQFTIKQQVEEIQMCARELLSLVDSASKYKEHMESIISDMKTALSETVEAVANAFEGSLPAGLGTSGAIQTLCPPNLFSTSTIPCESSSKETGLEQSEKKKNGSYLLDSLHTSRFCSCGRRHFIGFSATSLLPVSSSSNASDSQSNSNVHLLSPLISNLPQNLWAMLNRVHPPKPDWYEEFFALVMEKGMASYEDEILILKSVLMVNALVAIWKVAGYKEKLFSSLRGRKCKDVLELGIGTGPNLKYYAGDVGVHVYGVDPNKKMEKYAAAAALAAGLPSTNFYYTQAVGEALPANDASMDAVVGTLVLCSVKDVKATLKEVKRVLKPGGLYVFMEHVAAEGGTGLRFVQNVADPLQQLLADGCHLTRETGKYIFEAGFSDVNINKISVSSASYISPRVYGDFVLVLIQSLRLPIEKGLGYQ</sequence>
<protein>
    <submittedName>
        <fullName evidence="13">Uncharacterized protein</fullName>
    </submittedName>
</protein>
<dbReference type="InterPro" id="IPR055260">
    <property type="entry name" value="Ndc80_CH"/>
</dbReference>
<evidence type="ECO:0000256" key="5">
    <source>
        <dbReference type="ARBA" id="ARBA00022776"/>
    </source>
</evidence>
<evidence type="ECO:0000256" key="2">
    <source>
        <dbReference type="ARBA" id="ARBA00007050"/>
    </source>
</evidence>
<dbReference type="SUPFAM" id="SSF53335">
    <property type="entry name" value="S-adenosyl-L-methionine-dependent methyltransferases"/>
    <property type="match status" value="1"/>
</dbReference>
<keyword evidence="7" id="KW-0131">Cell cycle</keyword>
<dbReference type="Gene3D" id="6.10.250.1950">
    <property type="match status" value="1"/>
</dbReference>
<keyword evidence="5" id="KW-0498">Mitosis</keyword>
<evidence type="ECO:0000313" key="14">
    <source>
        <dbReference type="Proteomes" id="UP000316621"/>
    </source>
</evidence>
<dbReference type="InterPro" id="IPR029063">
    <property type="entry name" value="SAM-dependent_MTases_sf"/>
</dbReference>
<dbReference type="Gene3D" id="1.10.418.30">
    <property type="entry name" value="Ncd80 complex, Ncd80 subunit"/>
    <property type="match status" value="1"/>
</dbReference>
<dbReference type="GO" id="GO:0051301">
    <property type="term" value="P:cell division"/>
    <property type="evidence" value="ECO:0007669"/>
    <property type="project" value="UniProtKB-KW"/>
</dbReference>
<dbReference type="Pfam" id="PF03801">
    <property type="entry name" value="Ndc80_HEC"/>
    <property type="match status" value="1"/>
</dbReference>
<keyword evidence="14" id="KW-1185">Reference proteome</keyword>
<dbReference type="CDD" id="cd02440">
    <property type="entry name" value="AdoMet_MTases"/>
    <property type="match status" value="1"/>
</dbReference>
<evidence type="ECO:0000256" key="7">
    <source>
        <dbReference type="ARBA" id="ARBA00023306"/>
    </source>
</evidence>
<feature type="domain" description="Methyltransferase type 11" evidence="12">
    <location>
        <begin position="733"/>
        <end position="832"/>
    </location>
</feature>
<evidence type="ECO:0000256" key="9">
    <source>
        <dbReference type="SAM" id="Coils"/>
    </source>
</evidence>
<keyword evidence="3" id="KW-0158">Chromosome</keyword>
<evidence type="ECO:0000256" key="10">
    <source>
        <dbReference type="SAM" id="MobiDB-lite"/>
    </source>
</evidence>
<feature type="compositionally biased region" description="Polar residues" evidence="10">
    <location>
        <begin position="7"/>
        <end position="41"/>
    </location>
</feature>
<dbReference type="STRING" id="3469.A0A4Y7JCQ0"/>
<dbReference type="GO" id="GO:0000775">
    <property type="term" value="C:chromosome, centromeric region"/>
    <property type="evidence" value="ECO:0007669"/>
    <property type="project" value="UniProtKB-SubCell"/>
</dbReference>
<name>A0A4Y7JCQ0_PAPSO</name>
<dbReference type="InterPro" id="IPR038273">
    <property type="entry name" value="Ndc80_sf"/>
</dbReference>
<dbReference type="Pfam" id="PF08241">
    <property type="entry name" value="Methyltransf_11"/>
    <property type="match status" value="1"/>
</dbReference>
<dbReference type="InterPro" id="IPR055307">
    <property type="entry name" value="NDC80_plants"/>
</dbReference>
<feature type="coiled-coil region" evidence="9">
    <location>
        <begin position="428"/>
        <end position="487"/>
    </location>
</feature>
<evidence type="ECO:0000256" key="8">
    <source>
        <dbReference type="ARBA" id="ARBA00023328"/>
    </source>
</evidence>
<evidence type="ECO:0000256" key="3">
    <source>
        <dbReference type="ARBA" id="ARBA00022454"/>
    </source>
</evidence>
<feature type="domain" description="Kinetochore protein Ndc80 CH" evidence="11">
    <location>
        <begin position="20"/>
        <end position="150"/>
    </location>
</feature>
<organism evidence="13 14">
    <name type="scientific">Papaver somniferum</name>
    <name type="common">Opium poppy</name>
    <dbReference type="NCBI Taxonomy" id="3469"/>
    <lineage>
        <taxon>Eukaryota</taxon>
        <taxon>Viridiplantae</taxon>
        <taxon>Streptophyta</taxon>
        <taxon>Embryophyta</taxon>
        <taxon>Tracheophyta</taxon>
        <taxon>Spermatophyta</taxon>
        <taxon>Magnoliopsida</taxon>
        <taxon>Ranunculales</taxon>
        <taxon>Papaveraceae</taxon>
        <taxon>Papaveroideae</taxon>
        <taxon>Papaver</taxon>
    </lineage>
</organism>
<dbReference type="InterPro" id="IPR013216">
    <property type="entry name" value="Methyltransf_11"/>
</dbReference>
<evidence type="ECO:0000259" key="12">
    <source>
        <dbReference type="Pfam" id="PF08241"/>
    </source>
</evidence>
<dbReference type="PANTHER" id="PTHR46681">
    <property type="entry name" value="KINETOCHORE PROTEIN NDC80 HOMOLOG"/>
    <property type="match status" value="1"/>
</dbReference>
<keyword evidence="6 9" id="KW-0175">Coiled coil</keyword>
<dbReference type="Gene3D" id="3.40.50.150">
    <property type="entry name" value="Vaccinia Virus protein VP39"/>
    <property type="match status" value="1"/>
</dbReference>
<evidence type="ECO:0000313" key="13">
    <source>
        <dbReference type="EMBL" id="RZC58597.1"/>
    </source>
</evidence>
<feature type="region of interest" description="Disordered" evidence="10">
    <location>
        <begin position="1"/>
        <end position="41"/>
    </location>
</feature>
<evidence type="ECO:0000259" key="11">
    <source>
        <dbReference type="Pfam" id="PF03801"/>
    </source>
</evidence>
<reference evidence="13 14" key="1">
    <citation type="journal article" date="2018" name="Science">
        <title>The opium poppy genome and morphinan production.</title>
        <authorList>
            <person name="Guo L."/>
            <person name="Winzer T."/>
            <person name="Yang X."/>
            <person name="Li Y."/>
            <person name="Ning Z."/>
            <person name="He Z."/>
            <person name="Teodor R."/>
            <person name="Lu Y."/>
            <person name="Bowser T.A."/>
            <person name="Graham I.A."/>
            <person name="Ye K."/>
        </authorList>
    </citation>
    <scope>NUCLEOTIDE SEQUENCE [LARGE SCALE GENOMIC DNA]</scope>
    <source>
        <strain evidence="14">cv. HN1</strain>
        <tissue evidence="13">Leaves</tissue>
    </source>
</reference>
<accession>A0A4Y7JCQ0</accession>
<comment type="subcellular location">
    <subcellularLocation>
        <location evidence="1">Chromosome</location>
        <location evidence="1">Centromere</location>
    </subcellularLocation>
</comment>